<dbReference type="EMBL" id="ML996698">
    <property type="protein sequence ID" value="KAF2399034.1"/>
    <property type="molecule type" value="Genomic_DNA"/>
</dbReference>
<sequence>MSWTYVNGSRDVSPTANQFGAYKTHPPHALLSLAFLVTHSPKFLSIWYFILSQNLSYLAGLSPIRITTHSGLNTHYFCCSSRPMSCYCMASIRTTPWVSLRFCSASLPVQAQRFLGDTLSEVPDSWRLKVFFMHVYHQCLNIFAHLHYQPVCTDT</sequence>
<evidence type="ECO:0000313" key="2">
    <source>
        <dbReference type="Proteomes" id="UP000799640"/>
    </source>
</evidence>
<gene>
    <name evidence="1" type="ORF">EJ06DRAFT_68095</name>
</gene>
<reference evidence="1" key="1">
    <citation type="journal article" date="2020" name="Stud. Mycol.">
        <title>101 Dothideomycetes genomes: a test case for predicting lifestyles and emergence of pathogens.</title>
        <authorList>
            <person name="Haridas S."/>
            <person name="Albert R."/>
            <person name="Binder M."/>
            <person name="Bloem J."/>
            <person name="Labutti K."/>
            <person name="Salamov A."/>
            <person name="Andreopoulos B."/>
            <person name="Baker S."/>
            <person name="Barry K."/>
            <person name="Bills G."/>
            <person name="Bluhm B."/>
            <person name="Cannon C."/>
            <person name="Castanera R."/>
            <person name="Culley D."/>
            <person name="Daum C."/>
            <person name="Ezra D."/>
            <person name="Gonzalez J."/>
            <person name="Henrissat B."/>
            <person name="Kuo A."/>
            <person name="Liang C."/>
            <person name="Lipzen A."/>
            <person name="Lutzoni F."/>
            <person name="Magnuson J."/>
            <person name="Mondo S."/>
            <person name="Nolan M."/>
            <person name="Ohm R."/>
            <person name="Pangilinan J."/>
            <person name="Park H.-J."/>
            <person name="Ramirez L."/>
            <person name="Alfaro M."/>
            <person name="Sun H."/>
            <person name="Tritt A."/>
            <person name="Yoshinaga Y."/>
            <person name="Zwiers L.-H."/>
            <person name="Turgeon B."/>
            <person name="Goodwin S."/>
            <person name="Spatafora J."/>
            <person name="Crous P."/>
            <person name="Grigoriev I."/>
        </authorList>
    </citation>
    <scope>NUCLEOTIDE SEQUENCE</scope>
    <source>
        <strain evidence="1">CBS 262.69</strain>
    </source>
</reference>
<protein>
    <submittedName>
        <fullName evidence="1">Uncharacterized protein</fullName>
    </submittedName>
</protein>
<name>A0A6G1HSY8_9PEZI</name>
<proteinExistence type="predicted"/>
<accession>A0A6G1HSY8</accession>
<dbReference type="Proteomes" id="UP000799640">
    <property type="component" value="Unassembled WGS sequence"/>
</dbReference>
<organism evidence="1 2">
    <name type="scientific">Trichodelitschia bisporula</name>
    <dbReference type="NCBI Taxonomy" id="703511"/>
    <lineage>
        <taxon>Eukaryota</taxon>
        <taxon>Fungi</taxon>
        <taxon>Dikarya</taxon>
        <taxon>Ascomycota</taxon>
        <taxon>Pezizomycotina</taxon>
        <taxon>Dothideomycetes</taxon>
        <taxon>Dothideomycetes incertae sedis</taxon>
        <taxon>Phaeotrichales</taxon>
        <taxon>Phaeotrichaceae</taxon>
        <taxon>Trichodelitschia</taxon>
    </lineage>
</organism>
<keyword evidence="2" id="KW-1185">Reference proteome</keyword>
<dbReference type="AlphaFoldDB" id="A0A6G1HSY8"/>
<evidence type="ECO:0000313" key="1">
    <source>
        <dbReference type="EMBL" id="KAF2399034.1"/>
    </source>
</evidence>